<dbReference type="Proteomes" id="UP000515312">
    <property type="component" value="Chromosome"/>
</dbReference>
<dbReference type="EMBL" id="CP060394">
    <property type="protein sequence ID" value="QNI34541.1"/>
    <property type="molecule type" value="Genomic_DNA"/>
</dbReference>
<dbReference type="AlphaFoldDB" id="A0A7G8BPS1"/>
<dbReference type="Gene3D" id="2.60.40.1080">
    <property type="match status" value="1"/>
</dbReference>
<accession>A0A7G8BPS1</accession>
<keyword evidence="2" id="KW-1185">Reference proteome</keyword>
<gene>
    <name evidence="1" type="ORF">H7849_11960</name>
</gene>
<protein>
    <recommendedName>
        <fullName evidence="3">BIG2 domain-containing protein</fullName>
    </recommendedName>
</protein>
<evidence type="ECO:0008006" key="3">
    <source>
        <dbReference type="Google" id="ProtNLM"/>
    </source>
</evidence>
<evidence type="ECO:0000313" key="1">
    <source>
        <dbReference type="EMBL" id="QNI34541.1"/>
    </source>
</evidence>
<name>A0A7G8BPS1_9BACT</name>
<dbReference type="KEGG" id="adin:H7849_11960"/>
<proteinExistence type="predicted"/>
<evidence type="ECO:0000313" key="2">
    <source>
        <dbReference type="Proteomes" id="UP000515312"/>
    </source>
</evidence>
<sequence length="1005" mass="107611">MANSSTTLASSASDTTGTPIPLAYGYAWVTGKRAEYFMLQNTGNKYLDYTRVGIWLLGHGEWDGCNELWINDNLIWRSENDQPTQFHFHRGADSIIGSGMTPSSSGPDQGVESFFQYFPSAINPLHYSRIAYYSIFRKQAIENPQNDHQDDPTQWTDINPIGLWRALRCRLFDANGNQTGYAFTTNPAWHFVDVLLRRKLFPDYALDLNNGPDPLPSAVAARFDWETIYNSAQYFDEILANGRRRFTGNYAFSSQTTLQAVLTQILLCCRSFCSEYAGKIQLICDAPRPSIFTFSRQHVIPGSLEFSDQSLHTAANRYIAQFRDLLIPAAAQIASISCPDHKEPTVTTVLPHPFANADWIAIGGTGTVYDGEWQVDQVPTPADPGIDDVYTFTMHSKGSNYPTSVGEGGYAGLLYSRFKERAPEFWHKTNMLARGALGVGIVRQRNKVKNQLDFATCTFDQAARISTYERDRTLGLDQSPYITPPAGKLRVPLFAKDAFGNLAASIRPGDHVTVDDTLSFTYTGEYEVLEPLTVYPTTVSASSSGDGIRLTPDANSGEIEFNLGPYNEAVFYDTSNQNAAGWLNVPGSDPGNDTSFTGFDLAGGGVGVFFTGALASGGVFQLPSTGFTPSNLLAWAGPQGYIEYGHPMHVIALCDANESTRQLTLTYEDGGENEWPGDVNFAALTWMGSYAPTTSGAMKWLQLTLLGGEIILFGEAIVAGDGSFSIPLPSGFTAAKCFAVAYPHDAVTNGNDAHGVAAFVDPSTLTVHLNYQDGSGNTWHGNAKVLVFAWQNNMGTVTTETDSGVKWMHCTLTNGKVFGVGCGLGMSQGANFALPAIAGDGSTLQAIAGPSGFQIVDHPAHGVGACYLDGNNDVVIMFEDGEGHQWNGTADVFGLFCTSGSATPTVVTVSPSSVTMPAGSVQAFTATVQNNANTSVTWSVDGIAGGNVTVGTIDASGNYSAPVTSGLHTITATSVADTSASGSAKVSVTGAGNSGATQGFIVTED</sequence>
<reference evidence="1 2" key="1">
    <citation type="submission" date="2020-08" db="EMBL/GenBank/DDBJ databases">
        <title>Edaphobacter telluris sp. nov. and Acidobacterium dinghuensis sp. nov., two acidobacteria isolated from forest soil.</title>
        <authorList>
            <person name="Fu J."/>
            <person name="Qiu L."/>
        </authorList>
    </citation>
    <scope>NUCLEOTIDE SEQUENCE [LARGE SCALE GENOMIC DNA]</scope>
    <source>
        <strain evidence="1">4Y35</strain>
    </source>
</reference>
<organism evidence="1 2">
    <name type="scientific">Alloacidobacterium dinghuense</name>
    <dbReference type="NCBI Taxonomy" id="2763107"/>
    <lineage>
        <taxon>Bacteria</taxon>
        <taxon>Pseudomonadati</taxon>
        <taxon>Acidobacteriota</taxon>
        <taxon>Terriglobia</taxon>
        <taxon>Terriglobales</taxon>
        <taxon>Acidobacteriaceae</taxon>
        <taxon>Alloacidobacterium</taxon>
    </lineage>
</organism>
<dbReference type="RefSeq" id="WP_186746782.1">
    <property type="nucleotide sequence ID" value="NZ_CP060394.1"/>
</dbReference>